<proteinExistence type="predicted"/>
<feature type="region of interest" description="Disordered" evidence="1">
    <location>
        <begin position="92"/>
        <end position="124"/>
    </location>
</feature>
<evidence type="ECO:0000313" key="3">
    <source>
        <dbReference type="Proteomes" id="UP001153269"/>
    </source>
</evidence>
<feature type="region of interest" description="Disordered" evidence="1">
    <location>
        <begin position="47"/>
        <end position="66"/>
    </location>
</feature>
<keyword evidence="3" id="KW-1185">Reference proteome</keyword>
<organism evidence="2 3">
    <name type="scientific">Pleuronectes platessa</name>
    <name type="common">European plaice</name>
    <dbReference type="NCBI Taxonomy" id="8262"/>
    <lineage>
        <taxon>Eukaryota</taxon>
        <taxon>Metazoa</taxon>
        <taxon>Chordata</taxon>
        <taxon>Craniata</taxon>
        <taxon>Vertebrata</taxon>
        <taxon>Euteleostomi</taxon>
        <taxon>Actinopterygii</taxon>
        <taxon>Neopterygii</taxon>
        <taxon>Teleostei</taxon>
        <taxon>Neoteleostei</taxon>
        <taxon>Acanthomorphata</taxon>
        <taxon>Carangaria</taxon>
        <taxon>Pleuronectiformes</taxon>
        <taxon>Pleuronectoidei</taxon>
        <taxon>Pleuronectidae</taxon>
        <taxon>Pleuronectes</taxon>
    </lineage>
</organism>
<protein>
    <submittedName>
        <fullName evidence="2">Uncharacterized protein</fullName>
    </submittedName>
</protein>
<dbReference type="Proteomes" id="UP001153269">
    <property type="component" value="Unassembled WGS sequence"/>
</dbReference>
<evidence type="ECO:0000256" key="1">
    <source>
        <dbReference type="SAM" id="MobiDB-lite"/>
    </source>
</evidence>
<dbReference type="EMBL" id="CADEAL010003273">
    <property type="protein sequence ID" value="CAB1444045.1"/>
    <property type="molecule type" value="Genomic_DNA"/>
</dbReference>
<feature type="compositionally biased region" description="Polar residues" evidence="1">
    <location>
        <begin position="104"/>
        <end position="124"/>
    </location>
</feature>
<evidence type="ECO:0000313" key="2">
    <source>
        <dbReference type="EMBL" id="CAB1444045.1"/>
    </source>
</evidence>
<sequence>MDNKSKKTPGRPLRASEKKLKSWRWRLPKCAKLTDLFWCRVSPAQQQQVRRETSEEDSTMMSGVRQTWCRSKEKTKAETHALEAALDLQLEASPKGQAQGDAPASSTCVCEHNSSGSQTVKWST</sequence>
<name>A0A9N7YZJ7_PLEPL</name>
<accession>A0A9N7YZJ7</accession>
<dbReference type="AlphaFoldDB" id="A0A9N7YZJ7"/>
<comment type="caution">
    <text evidence="2">The sequence shown here is derived from an EMBL/GenBank/DDBJ whole genome shotgun (WGS) entry which is preliminary data.</text>
</comment>
<reference evidence="2" key="1">
    <citation type="submission" date="2020-03" db="EMBL/GenBank/DDBJ databases">
        <authorList>
            <person name="Weist P."/>
        </authorList>
    </citation>
    <scope>NUCLEOTIDE SEQUENCE</scope>
</reference>
<gene>
    <name evidence="2" type="ORF">PLEPLA_LOCUS31761</name>
</gene>